<organism evidence="2 3">
    <name type="scientific">Pedobacter kyonggii</name>
    <dbReference type="NCBI Taxonomy" id="1926871"/>
    <lineage>
        <taxon>Bacteria</taxon>
        <taxon>Pseudomonadati</taxon>
        <taxon>Bacteroidota</taxon>
        <taxon>Sphingobacteriia</taxon>
        <taxon>Sphingobacteriales</taxon>
        <taxon>Sphingobacteriaceae</taxon>
        <taxon>Pedobacter</taxon>
    </lineage>
</organism>
<dbReference type="EMBL" id="SIXF01000009">
    <property type="protein sequence ID" value="TBO42219.1"/>
    <property type="molecule type" value="Genomic_DNA"/>
</dbReference>
<evidence type="ECO:0008006" key="4">
    <source>
        <dbReference type="Google" id="ProtNLM"/>
    </source>
</evidence>
<keyword evidence="3" id="KW-1185">Reference proteome</keyword>
<sequence>MKITTIFILGLFSCQLARAQINIALLHQLVAISKSEHSLQAKARDKQGISAVNEEMNRSAMNTLKMRYRQINSRFSSLGNAVNFLQLGLEATPLISEIYQKQALLLSLCADDPLLIPMALSAQIDLADRSGMLLRYLYGLMLSMGDLAQMRQSDRKILFSHAISELRSISGTLGGLFLVISSAKEKWQLKKNPFSGFIDRDQSLANSILQKIKTLKK</sequence>
<protein>
    <recommendedName>
        <fullName evidence="4">TerB family tellurite resistance protein</fullName>
    </recommendedName>
</protein>
<evidence type="ECO:0000313" key="2">
    <source>
        <dbReference type="EMBL" id="TBO42219.1"/>
    </source>
</evidence>
<evidence type="ECO:0000256" key="1">
    <source>
        <dbReference type="SAM" id="SignalP"/>
    </source>
</evidence>
<gene>
    <name evidence="2" type="ORF">EYS08_11880</name>
</gene>
<comment type="caution">
    <text evidence="2">The sequence shown here is derived from an EMBL/GenBank/DDBJ whole genome shotgun (WGS) entry which is preliminary data.</text>
</comment>
<feature type="chain" id="PRO_5020348380" description="TerB family tellurite resistance protein" evidence="1">
    <location>
        <begin position="20"/>
        <end position="217"/>
    </location>
</feature>
<accession>A0A4Q9HCR6</accession>
<dbReference type="AlphaFoldDB" id="A0A4Q9HCR6"/>
<keyword evidence="1" id="KW-0732">Signal</keyword>
<evidence type="ECO:0000313" key="3">
    <source>
        <dbReference type="Proteomes" id="UP000291819"/>
    </source>
</evidence>
<dbReference type="Proteomes" id="UP000291819">
    <property type="component" value="Unassembled WGS sequence"/>
</dbReference>
<reference evidence="2 3" key="1">
    <citation type="submission" date="2019-02" db="EMBL/GenBank/DDBJ databases">
        <title>Pedobacter kyonggii whole genome sequence analysis.</title>
        <authorList>
            <person name="Dahal R.H."/>
        </authorList>
    </citation>
    <scope>NUCLEOTIDE SEQUENCE [LARGE SCALE GENOMIC DNA]</scope>
    <source>
        <strain evidence="2 3">K-4-11-1</strain>
    </source>
</reference>
<dbReference type="RefSeq" id="WP_131030238.1">
    <property type="nucleotide sequence ID" value="NZ_SIXF01000009.1"/>
</dbReference>
<proteinExistence type="predicted"/>
<name>A0A4Q9HCR6_9SPHI</name>
<feature type="signal peptide" evidence="1">
    <location>
        <begin position="1"/>
        <end position="19"/>
    </location>
</feature>
<dbReference type="OrthoDB" id="822368at2"/>